<evidence type="ECO:0000313" key="12">
    <source>
        <dbReference type="Proteomes" id="UP000093902"/>
    </source>
</evidence>
<accession>A0A1A0RI36</accession>
<dbReference type="Proteomes" id="UP000093902">
    <property type="component" value="Unassembled WGS sequence"/>
</dbReference>
<protein>
    <recommendedName>
        <fullName evidence="9">4,4'-diaponeurosporenoate glycosyltransferase</fullName>
    </recommendedName>
</protein>
<dbReference type="EMBL" id="LZSO01000008">
    <property type="protein sequence ID" value="OBB33364.1"/>
    <property type="molecule type" value="Genomic_DNA"/>
</dbReference>
<dbReference type="GO" id="GO:0005886">
    <property type="term" value="C:plasma membrane"/>
    <property type="evidence" value="ECO:0007669"/>
    <property type="project" value="UniProtKB-SubCell"/>
</dbReference>
<comment type="caution">
    <text evidence="11">The sequence shown here is derived from an EMBL/GenBank/DDBJ whole genome shotgun (WGS) entry which is preliminary data.</text>
</comment>
<dbReference type="AlphaFoldDB" id="A0A1A0RI36"/>
<keyword evidence="4 11" id="KW-0808">Transferase</keyword>
<evidence type="ECO:0000256" key="5">
    <source>
        <dbReference type="ARBA" id="ARBA00023136"/>
    </source>
</evidence>
<proteinExistence type="inferred from homology"/>
<evidence type="ECO:0000256" key="7">
    <source>
        <dbReference type="ARBA" id="ARBA00037904"/>
    </source>
</evidence>
<dbReference type="RefSeq" id="WP_064928933.1">
    <property type="nucleotide sequence ID" value="NZ_LZSO01000008.1"/>
</dbReference>
<dbReference type="GO" id="GO:0016757">
    <property type="term" value="F:glycosyltransferase activity"/>
    <property type="evidence" value="ECO:0007669"/>
    <property type="project" value="UniProtKB-KW"/>
</dbReference>
<evidence type="ECO:0000259" key="10">
    <source>
        <dbReference type="Pfam" id="PF00535"/>
    </source>
</evidence>
<dbReference type="InterPro" id="IPR029044">
    <property type="entry name" value="Nucleotide-diphossugar_trans"/>
</dbReference>
<name>A0A1A0RI36_MYCPR</name>
<comment type="pathway">
    <text evidence="7">Carotenoid biosynthesis; staphyloxanthin biosynthesis; staphyloxanthin from farnesyl diphosphate: step 4/5.</text>
</comment>
<dbReference type="SUPFAM" id="SSF53448">
    <property type="entry name" value="Nucleotide-diphospho-sugar transferases"/>
    <property type="match status" value="1"/>
</dbReference>
<keyword evidence="2" id="KW-1003">Cell membrane</keyword>
<dbReference type="PANTHER" id="PTHR43646:SF2">
    <property type="entry name" value="GLYCOSYLTRANSFERASE 2-LIKE DOMAIN-CONTAINING PROTEIN"/>
    <property type="match status" value="1"/>
</dbReference>
<gene>
    <name evidence="11" type="ORF">A5792_09415</name>
</gene>
<organism evidence="11 12">
    <name type="scientific">Mycolicibacterium peregrinum</name>
    <name type="common">Mycobacterium peregrinum</name>
    <dbReference type="NCBI Taxonomy" id="43304"/>
    <lineage>
        <taxon>Bacteria</taxon>
        <taxon>Bacillati</taxon>
        <taxon>Actinomycetota</taxon>
        <taxon>Actinomycetes</taxon>
        <taxon>Mycobacteriales</taxon>
        <taxon>Mycobacteriaceae</taxon>
        <taxon>Mycolicibacterium</taxon>
    </lineage>
</organism>
<keyword evidence="5" id="KW-0472">Membrane</keyword>
<evidence type="ECO:0000256" key="4">
    <source>
        <dbReference type="ARBA" id="ARBA00022679"/>
    </source>
</evidence>
<sequence>MTARPKHVETAFDQAVVVIPAHNEAALLPHCLRGITTAAACWRGPVLVVVVLDSCDDSSAQLAGQFGCDVHFVSVEAGNVGASRAAGFAYARSLSNHVDDSRVWYATTDADSRVDPDWLLRQTAPAADMVLGVVRVADWRHHPAALVRRYLHAYESDMRGSNGHNHIHGANMGFRADAYWRVGGFRPLTTGEDVDLVERFQTASYRIRRDPSLSVTTSARRNGRAPGGFAGYLRDLSRSVFPSAERDSA</sequence>
<evidence type="ECO:0000256" key="3">
    <source>
        <dbReference type="ARBA" id="ARBA00022676"/>
    </source>
</evidence>
<feature type="domain" description="Glycosyltransferase 2-like" evidence="10">
    <location>
        <begin position="17"/>
        <end position="182"/>
    </location>
</feature>
<dbReference type="Pfam" id="PF00535">
    <property type="entry name" value="Glycos_transf_2"/>
    <property type="match status" value="1"/>
</dbReference>
<evidence type="ECO:0000256" key="2">
    <source>
        <dbReference type="ARBA" id="ARBA00022475"/>
    </source>
</evidence>
<comment type="function">
    <text evidence="6">Catalyzes the glycosylation of 4,4'-diaponeurosporenoate, i.e. the esterification of glucose at the C1'' position with the carboxyl group of 4,4'-diaponeurosporenic acid, to form glycosyl-4,4'-diaponeurosporenoate. This is a step in the biosynthesis of staphyloxanthin, an orange pigment present in most staphylococci strains.</text>
</comment>
<dbReference type="Gene3D" id="3.90.550.10">
    <property type="entry name" value="Spore Coat Polysaccharide Biosynthesis Protein SpsA, Chain A"/>
    <property type="match status" value="1"/>
</dbReference>
<keyword evidence="3" id="KW-0328">Glycosyltransferase</keyword>
<dbReference type="PANTHER" id="PTHR43646">
    <property type="entry name" value="GLYCOSYLTRANSFERASE"/>
    <property type="match status" value="1"/>
</dbReference>
<dbReference type="InterPro" id="IPR001173">
    <property type="entry name" value="Glyco_trans_2-like"/>
</dbReference>
<evidence type="ECO:0000256" key="8">
    <source>
        <dbReference type="ARBA" id="ARBA00038120"/>
    </source>
</evidence>
<evidence type="ECO:0000256" key="6">
    <source>
        <dbReference type="ARBA" id="ARBA00037281"/>
    </source>
</evidence>
<dbReference type="OrthoDB" id="9777873at2"/>
<reference evidence="12" key="1">
    <citation type="submission" date="2016-06" db="EMBL/GenBank/DDBJ databases">
        <authorList>
            <person name="Sutton G."/>
            <person name="Brinkac L."/>
            <person name="Sanka R."/>
            <person name="Adams M."/>
            <person name="Lau E."/>
            <person name="Mehaffy C."/>
            <person name="Tameris M."/>
            <person name="Hatherill M."/>
            <person name="Hanekom W."/>
            <person name="Mahomed H."/>
            <person name="Mcshane H."/>
        </authorList>
    </citation>
    <scope>NUCLEOTIDE SEQUENCE [LARGE SCALE GENOMIC DNA]</scope>
    <source>
        <strain evidence="12">852002-51209_SCH5440388</strain>
    </source>
</reference>
<evidence type="ECO:0000313" key="11">
    <source>
        <dbReference type="EMBL" id="OBB33364.1"/>
    </source>
</evidence>
<evidence type="ECO:0000256" key="1">
    <source>
        <dbReference type="ARBA" id="ARBA00004236"/>
    </source>
</evidence>
<comment type="subcellular location">
    <subcellularLocation>
        <location evidence="1">Cell membrane</location>
    </subcellularLocation>
</comment>
<comment type="similarity">
    <text evidence="8">Belongs to the glycosyltransferase 2 family. CrtQ subfamily.</text>
</comment>
<evidence type="ECO:0000256" key="9">
    <source>
        <dbReference type="ARBA" id="ARBA00040345"/>
    </source>
</evidence>
<dbReference type="STRING" id="43304.GCA_001403655_01697"/>